<feature type="transmembrane region" description="Helical" evidence="6">
    <location>
        <begin position="171"/>
        <end position="193"/>
    </location>
</feature>
<accession>A0ABT7LGR4</accession>
<keyword evidence="3 6" id="KW-0812">Transmembrane</keyword>
<dbReference type="InterPro" id="IPR032816">
    <property type="entry name" value="VTT_dom"/>
</dbReference>
<evidence type="ECO:0000256" key="4">
    <source>
        <dbReference type="ARBA" id="ARBA00022989"/>
    </source>
</evidence>
<organism evidence="8 9">
    <name type="scientific">Roseateles subflavus</name>
    <dbReference type="NCBI Taxonomy" id="3053353"/>
    <lineage>
        <taxon>Bacteria</taxon>
        <taxon>Pseudomonadati</taxon>
        <taxon>Pseudomonadota</taxon>
        <taxon>Betaproteobacteria</taxon>
        <taxon>Burkholderiales</taxon>
        <taxon>Sphaerotilaceae</taxon>
        <taxon>Roseateles</taxon>
    </lineage>
</organism>
<feature type="transmembrane region" description="Helical" evidence="6">
    <location>
        <begin position="143"/>
        <end position="164"/>
    </location>
</feature>
<comment type="similarity">
    <text evidence="6">Belongs to the TVP38/TMEM64 family.</text>
</comment>
<dbReference type="RefSeq" id="WP_285982154.1">
    <property type="nucleotide sequence ID" value="NZ_JASVDS010000002.1"/>
</dbReference>
<feature type="transmembrane region" description="Helical" evidence="6">
    <location>
        <begin position="205"/>
        <end position="224"/>
    </location>
</feature>
<name>A0ABT7LGR4_9BURK</name>
<dbReference type="Pfam" id="PF09335">
    <property type="entry name" value="VTT_dom"/>
    <property type="match status" value="1"/>
</dbReference>
<comment type="caution">
    <text evidence="8">The sequence shown here is derived from an EMBL/GenBank/DDBJ whole genome shotgun (WGS) entry which is preliminary data.</text>
</comment>
<proteinExistence type="inferred from homology"/>
<dbReference type="PANTHER" id="PTHR12677">
    <property type="entry name" value="GOLGI APPARATUS MEMBRANE PROTEIN TVP38-RELATED"/>
    <property type="match status" value="1"/>
</dbReference>
<evidence type="ECO:0000259" key="7">
    <source>
        <dbReference type="Pfam" id="PF09335"/>
    </source>
</evidence>
<protein>
    <recommendedName>
        <fullName evidence="6">TVP38/TMEM64 family membrane protein</fullName>
    </recommendedName>
</protein>
<evidence type="ECO:0000313" key="9">
    <source>
        <dbReference type="Proteomes" id="UP001238603"/>
    </source>
</evidence>
<dbReference type="InterPro" id="IPR015414">
    <property type="entry name" value="TMEM64"/>
</dbReference>
<keyword evidence="9" id="KW-1185">Reference proteome</keyword>
<feature type="transmembrane region" description="Helical" evidence="6">
    <location>
        <begin position="98"/>
        <end position="123"/>
    </location>
</feature>
<comment type="subcellular location">
    <subcellularLocation>
        <location evidence="1 6">Cell membrane</location>
        <topology evidence="1 6">Multi-pass membrane protein</topology>
    </subcellularLocation>
</comment>
<dbReference type="Proteomes" id="UP001238603">
    <property type="component" value="Unassembled WGS sequence"/>
</dbReference>
<evidence type="ECO:0000256" key="3">
    <source>
        <dbReference type="ARBA" id="ARBA00022692"/>
    </source>
</evidence>
<evidence type="ECO:0000256" key="2">
    <source>
        <dbReference type="ARBA" id="ARBA00022475"/>
    </source>
</evidence>
<reference evidence="8 9" key="1">
    <citation type="submission" date="2023-06" db="EMBL/GenBank/DDBJ databases">
        <title>Pelomonas sp. APW6 16S ribosomal RNA gene genome sequencing and assembly.</title>
        <authorList>
            <person name="Woo H."/>
        </authorList>
    </citation>
    <scope>NUCLEOTIDE SEQUENCE [LARGE SCALE GENOMIC DNA]</scope>
    <source>
        <strain evidence="8 9">APW6</strain>
    </source>
</reference>
<evidence type="ECO:0000256" key="1">
    <source>
        <dbReference type="ARBA" id="ARBA00004651"/>
    </source>
</evidence>
<feature type="domain" description="VTT" evidence="7">
    <location>
        <begin position="78"/>
        <end position="191"/>
    </location>
</feature>
<keyword evidence="5 6" id="KW-0472">Membrane</keyword>
<evidence type="ECO:0000313" key="8">
    <source>
        <dbReference type="EMBL" id="MDL5032053.1"/>
    </source>
</evidence>
<keyword evidence="2 6" id="KW-1003">Cell membrane</keyword>
<keyword evidence="4 6" id="KW-1133">Transmembrane helix</keyword>
<gene>
    <name evidence="8" type="ORF">QRD43_09040</name>
</gene>
<feature type="transmembrane region" description="Helical" evidence="6">
    <location>
        <begin position="61"/>
        <end position="91"/>
    </location>
</feature>
<dbReference type="EMBL" id="JASVDS010000002">
    <property type="protein sequence ID" value="MDL5032053.1"/>
    <property type="molecule type" value="Genomic_DNA"/>
</dbReference>
<evidence type="ECO:0000256" key="5">
    <source>
        <dbReference type="ARBA" id="ARBA00023136"/>
    </source>
</evidence>
<evidence type="ECO:0000256" key="6">
    <source>
        <dbReference type="RuleBase" id="RU366058"/>
    </source>
</evidence>
<dbReference type="PANTHER" id="PTHR12677:SF59">
    <property type="entry name" value="GOLGI APPARATUS MEMBRANE PROTEIN TVP38-RELATED"/>
    <property type="match status" value="1"/>
</dbReference>
<sequence length="239" mass="25143">MTRAPRPASALPPALVARLLGLAALAAGLLLLAWAWRQEDVQSWLRSGAALAWLRAQADALGPLAVWLLMSTALCLALPLVVLSLLVIAAFGPGWGMALCFASAGLSALVSHRIGHGLGHALLQRLAGPRVRLLSAALGRRGLLAVVLMRLTPVAPFAVVNMVAGATHIRAWQMVLGTWIGMAPSTLVMGLFLDPLLHLLGQLDLPRTAALGAALLAVLGLVAWRRRRARRQAQPGGRA</sequence>